<evidence type="ECO:0000256" key="7">
    <source>
        <dbReference type="PIRNR" id="PIRNR000124"/>
    </source>
</evidence>
<dbReference type="PIRSF" id="PIRSF500134">
    <property type="entry name" value="UDPglc_DH_bac"/>
    <property type="match status" value="1"/>
</dbReference>
<comment type="caution">
    <text evidence="12">The sequence shown here is derived from an EMBL/GenBank/DDBJ whole genome shotgun (WGS) entry which is preliminary data.</text>
</comment>
<feature type="domain" description="UDP-glucose/GDP-mannose dehydrogenase C-terminal" evidence="11">
    <location>
        <begin position="317"/>
        <end position="420"/>
    </location>
</feature>
<dbReference type="UniPathway" id="UPA00038">
    <property type="reaction ID" value="UER00491"/>
</dbReference>
<dbReference type="EC" id="1.1.1.22" evidence="3 7"/>
<feature type="binding site" evidence="9">
    <location>
        <begin position="153"/>
        <end position="156"/>
    </location>
    <ligand>
        <name>substrate</name>
    </ligand>
</feature>
<feature type="binding site" evidence="9">
    <location>
        <position position="261"/>
    </location>
    <ligand>
        <name>substrate</name>
    </ligand>
</feature>
<dbReference type="GO" id="GO:0000271">
    <property type="term" value="P:polysaccharide biosynthetic process"/>
    <property type="evidence" value="ECO:0007669"/>
    <property type="project" value="InterPro"/>
</dbReference>
<keyword evidence="4 7" id="KW-0560">Oxidoreductase</keyword>
<protein>
    <recommendedName>
        <fullName evidence="3 7">UDP-glucose 6-dehydrogenase</fullName>
        <ecNumber evidence="3 7">1.1.1.22</ecNumber>
    </recommendedName>
</protein>
<dbReference type="SUPFAM" id="SSF51735">
    <property type="entry name" value="NAD(P)-binding Rossmann-fold domains"/>
    <property type="match status" value="1"/>
</dbReference>
<feature type="binding site" evidence="10">
    <location>
        <position position="267"/>
    </location>
    <ligand>
        <name>NAD(+)</name>
        <dbReference type="ChEBI" id="CHEBI:57540"/>
    </ligand>
</feature>
<comment type="similarity">
    <text evidence="2 7">Belongs to the UDP-glucose/GDP-mannose dehydrogenase family.</text>
</comment>
<feature type="binding site" evidence="10">
    <location>
        <position position="31"/>
    </location>
    <ligand>
        <name>NAD(+)</name>
        <dbReference type="ChEBI" id="CHEBI:57540"/>
    </ligand>
</feature>
<evidence type="ECO:0000256" key="8">
    <source>
        <dbReference type="PIRSR" id="PIRSR500134-1"/>
    </source>
</evidence>
<dbReference type="GO" id="GO:0003979">
    <property type="term" value="F:UDP-glucose 6-dehydrogenase activity"/>
    <property type="evidence" value="ECO:0007669"/>
    <property type="project" value="UniProtKB-EC"/>
</dbReference>
<feature type="binding site" evidence="10">
    <location>
        <position position="36"/>
    </location>
    <ligand>
        <name>NAD(+)</name>
        <dbReference type="ChEBI" id="CHEBI:57540"/>
    </ligand>
</feature>
<proteinExistence type="inferred from homology"/>
<evidence type="ECO:0000313" key="12">
    <source>
        <dbReference type="EMBL" id="MZP29411.1"/>
    </source>
</evidence>
<feature type="active site" description="Nucleophile" evidence="8">
    <location>
        <position position="264"/>
    </location>
</feature>
<feature type="binding site" evidence="9">
    <location>
        <position position="208"/>
    </location>
    <ligand>
        <name>substrate</name>
    </ligand>
</feature>
<evidence type="ECO:0000259" key="11">
    <source>
        <dbReference type="SMART" id="SM00984"/>
    </source>
</evidence>
<evidence type="ECO:0000256" key="10">
    <source>
        <dbReference type="PIRSR" id="PIRSR500134-3"/>
    </source>
</evidence>
<dbReference type="PIRSF" id="PIRSF000124">
    <property type="entry name" value="UDPglc_GDPman_dh"/>
    <property type="match status" value="1"/>
</dbReference>
<dbReference type="SMART" id="SM00984">
    <property type="entry name" value="UDPG_MGDP_dh_C"/>
    <property type="match status" value="1"/>
</dbReference>
<dbReference type="InterPro" id="IPR001732">
    <property type="entry name" value="UDP-Glc/GDP-Man_DH_N"/>
</dbReference>
<feature type="binding site" evidence="9">
    <location>
        <begin position="253"/>
        <end position="257"/>
    </location>
    <ligand>
        <name>substrate</name>
    </ligand>
</feature>
<dbReference type="InterPro" id="IPR017476">
    <property type="entry name" value="UDP-Glc/GDP-Man"/>
</dbReference>
<dbReference type="Gene3D" id="1.20.5.100">
    <property type="entry name" value="Cytochrome c1, transmembrane anchor, C-terminal"/>
    <property type="match status" value="1"/>
</dbReference>
<feature type="binding site" evidence="10">
    <location>
        <position position="156"/>
    </location>
    <ligand>
        <name>NAD(+)</name>
        <dbReference type="ChEBI" id="CHEBI:57540"/>
    </ligand>
</feature>
<dbReference type="InterPro" id="IPR036291">
    <property type="entry name" value="NAD(P)-bd_dom_sf"/>
</dbReference>
<feature type="binding site" evidence="10">
    <location>
        <position position="122"/>
    </location>
    <ligand>
        <name>NAD(+)</name>
        <dbReference type="ChEBI" id="CHEBI:57540"/>
    </ligand>
</feature>
<feature type="binding site" evidence="10">
    <location>
        <position position="87"/>
    </location>
    <ligand>
        <name>NAD(+)</name>
        <dbReference type="ChEBI" id="CHEBI:57540"/>
    </ligand>
</feature>
<evidence type="ECO:0000256" key="6">
    <source>
        <dbReference type="ARBA" id="ARBA00047473"/>
    </source>
</evidence>
<comment type="catalytic activity">
    <reaction evidence="6 7">
        <text>UDP-alpha-D-glucose + 2 NAD(+) + H2O = UDP-alpha-D-glucuronate + 2 NADH + 3 H(+)</text>
        <dbReference type="Rhea" id="RHEA:23596"/>
        <dbReference type="ChEBI" id="CHEBI:15377"/>
        <dbReference type="ChEBI" id="CHEBI:15378"/>
        <dbReference type="ChEBI" id="CHEBI:57540"/>
        <dbReference type="ChEBI" id="CHEBI:57945"/>
        <dbReference type="ChEBI" id="CHEBI:58052"/>
        <dbReference type="ChEBI" id="CHEBI:58885"/>
        <dbReference type="EC" id="1.1.1.22"/>
    </reaction>
</comment>
<dbReference type="Pfam" id="PF00984">
    <property type="entry name" value="UDPG_MGDP_dh"/>
    <property type="match status" value="1"/>
</dbReference>
<dbReference type="InterPro" id="IPR036220">
    <property type="entry name" value="UDP-Glc/GDP-Man_DH_C_sf"/>
</dbReference>
<name>A0A845L911_9FIRM</name>
<evidence type="ECO:0000256" key="5">
    <source>
        <dbReference type="ARBA" id="ARBA00023027"/>
    </source>
</evidence>
<dbReference type="InterPro" id="IPR008927">
    <property type="entry name" value="6-PGluconate_DH-like_C_sf"/>
</dbReference>
<dbReference type="RefSeq" id="WP_161256808.1">
    <property type="nucleotide sequence ID" value="NZ_WXEY01000005.1"/>
</dbReference>
<keyword evidence="13" id="KW-1185">Reference proteome</keyword>
<reference evidence="12 13" key="1">
    <citation type="submission" date="2020-01" db="EMBL/GenBank/DDBJ databases">
        <title>Whole-genome sequence of Heliobacterium undosum DSM 13378.</title>
        <authorList>
            <person name="Kyndt J.A."/>
            <person name="Meyer T.E."/>
        </authorList>
    </citation>
    <scope>NUCLEOTIDE SEQUENCE [LARGE SCALE GENOMIC DNA]</scope>
    <source>
        <strain evidence="12 13">DSM 13378</strain>
    </source>
</reference>
<dbReference type="Pfam" id="PF03720">
    <property type="entry name" value="UDPG_MGDP_dh_C"/>
    <property type="match status" value="1"/>
</dbReference>
<dbReference type="SUPFAM" id="SSF48179">
    <property type="entry name" value="6-phosphogluconate dehydrogenase C-terminal domain-like"/>
    <property type="match status" value="1"/>
</dbReference>
<evidence type="ECO:0000256" key="1">
    <source>
        <dbReference type="ARBA" id="ARBA00004701"/>
    </source>
</evidence>
<accession>A0A845L911</accession>
<feature type="binding site" evidence="9">
    <location>
        <position position="324"/>
    </location>
    <ligand>
        <name>substrate</name>
    </ligand>
</feature>
<feature type="binding site" evidence="10">
    <location>
        <position position="331"/>
    </location>
    <ligand>
        <name>NAD(+)</name>
        <dbReference type="ChEBI" id="CHEBI:57540"/>
    </ligand>
</feature>
<dbReference type="AlphaFoldDB" id="A0A845L911"/>
<gene>
    <name evidence="12" type="ORF">GTO91_06795</name>
</gene>
<dbReference type="EMBL" id="WXEY01000005">
    <property type="protein sequence ID" value="MZP29411.1"/>
    <property type="molecule type" value="Genomic_DNA"/>
</dbReference>
<dbReference type="NCBIfam" id="TIGR03026">
    <property type="entry name" value="NDP-sugDHase"/>
    <property type="match status" value="1"/>
</dbReference>
<dbReference type="GO" id="GO:0051287">
    <property type="term" value="F:NAD binding"/>
    <property type="evidence" value="ECO:0007669"/>
    <property type="project" value="InterPro"/>
</dbReference>
<organism evidence="12 13">
    <name type="scientific">Heliomicrobium undosum</name>
    <dbReference type="NCBI Taxonomy" id="121734"/>
    <lineage>
        <taxon>Bacteria</taxon>
        <taxon>Bacillati</taxon>
        <taxon>Bacillota</taxon>
        <taxon>Clostridia</taxon>
        <taxon>Eubacteriales</taxon>
        <taxon>Heliobacteriaceae</taxon>
        <taxon>Heliomicrobium</taxon>
    </lineage>
</organism>
<evidence type="ECO:0000256" key="4">
    <source>
        <dbReference type="ARBA" id="ARBA00023002"/>
    </source>
</evidence>
<keyword evidence="5 7" id="KW-0520">NAD</keyword>
<dbReference type="PANTHER" id="PTHR43750:SF3">
    <property type="entry name" value="UDP-GLUCOSE 6-DEHYDROGENASE TUAD"/>
    <property type="match status" value="1"/>
</dbReference>
<dbReference type="InterPro" id="IPR028357">
    <property type="entry name" value="UDPglc_DH_bac"/>
</dbReference>
<comment type="pathway">
    <text evidence="1">Nucleotide-sugar biosynthesis; UDP-alpha-D-glucuronate biosynthesis; UDP-alpha-D-glucuronate from UDP-alpha-D-glucose: step 1/1.</text>
</comment>
<dbReference type="Proteomes" id="UP000463470">
    <property type="component" value="Unassembled WGS sequence"/>
</dbReference>
<dbReference type="PANTHER" id="PTHR43750">
    <property type="entry name" value="UDP-GLUCOSE 6-DEHYDROGENASE TUAD"/>
    <property type="match status" value="1"/>
</dbReference>
<evidence type="ECO:0000313" key="13">
    <source>
        <dbReference type="Proteomes" id="UP000463470"/>
    </source>
</evidence>
<dbReference type="OrthoDB" id="9803238at2"/>
<dbReference type="SUPFAM" id="SSF52413">
    <property type="entry name" value="UDP-glucose/GDP-mannose dehydrogenase C-terminal domain"/>
    <property type="match status" value="1"/>
</dbReference>
<evidence type="ECO:0000256" key="2">
    <source>
        <dbReference type="ARBA" id="ARBA00006601"/>
    </source>
</evidence>
<dbReference type="Pfam" id="PF03721">
    <property type="entry name" value="UDPG_MGDP_dh_N"/>
    <property type="match status" value="1"/>
</dbReference>
<evidence type="ECO:0000256" key="9">
    <source>
        <dbReference type="PIRSR" id="PIRSR500134-2"/>
    </source>
</evidence>
<dbReference type="InterPro" id="IPR014027">
    <property type="entry name" value="UDP-Glc/GDP-Man_DH_C"/>
</dbReference>
<dbReference type="Gene3D" id="3.40.50.720">
    <property type="entry name" value="NAD(P)-binding Rossmann-like Domain"/>
    <property type="match status" value="2"/>
</dbReference>
<sequence length="435" mass="48554">MLKIGVIGTGYVGLTTGIGLANFGSTVMCLDINNEKIQQLNLGALPIYEPGMDELLRDNVKAGRLTFSTDLTFGIQWAQIIFIAVGTPQAENGKADLSAVEKTAELIGKSLNGYKIVVTKSTVPVGTNEMIRAIIDSFNANEYEFDVVSNPEFLREGKAVYDFLHPDRVVIGVSHPRPLDMLKQVYRPLYLNEVPFIITDLRTSELIKYASNSFLAMKVAFINEMARLCDTVGANVQQLAIALGKDGRIGSKFLHPGPGFGGSCFPKDTAALTVFAREKGMPLGLVEETIASNSRQKEFIVHKIKGRMGAVSGRRFGILGLAFKSETDDMRESAAITIIDQLLREGAMIRAYDPRAMENAKKIWDNHQISFGRDEYDTVQDADAVVILTEWNQFRNLDIPRIKSAMRESYFFDFRNIYRRKQMEEYGLIYECIGR</sequence>
<dbReference type="InterPro" id="IPR014026">
    <property type="entry name" value="UDP-Glc/GDP-Man_DH_dimer"/>
</dbReference>
<evidence type="ECO:0000256" key="3">
    <source>
        <dbReference type="ARBA" id="ARBA00012954"/>
    </source>
</evidence>
<dbReference type="GO" id="GO:0006065">
    <property type="term" value="P:UDP-glucuronate biosynthetic process"/>
    <property type="evidence" value="ECO:0007669"/>
    <property type="project" value="UniProtKB-UniPathway"/>
</dbReference>